<evidence type="ECO:0000313" key="3">
    <source>
        <dbReference type="Proteomes" id="UP000291623"/>
    </source>
</evidence>
<reference evidence="2 3" key="1">
    <citation type="submission" date="2019-02" db="EMBL/GenBank/DDBJ databases">
        <title>The draft genome of Enterobacter spp. strains.</title>
        <authorList>
            <person name="Wang C."/>
            <person name="Feng Y."/>
            <person name="Zong Z."/>
        </authorList>
    </citation>
    <scope>NUCLEOTIDE SEQUENCE [LARGE SCALE GENOMIC DNA]</scope>
    <source>
        <strain evidence="2 3">WCHEQ120003</strain>
    </source>
</reference>
<protein>
    <submittedName>
        <fullName evidence="2">Uncharacterized protein</fullName>
    </submittedName>
</protein>
<evidence type="ECO:0000256" key="1">
    <source>
        <dbReference type="SAM" id="Phobius"/>
    </source>
</evidence>
<dbReference type="EMBL" id="SJON01000018">
    <property type="protein sequence ID" value="TCB83034.1"/>
    <property type="molecule type" value="Genomic_DNA"/>
</dbReference>
<sequence>MNRINLIFSMIVSDKFWSLLFTVLPGVNRVVLFFIVSHVVTTHTFALFSSVYSIAVIISMIGGVGVGTVILKNNTEFGMLGFVKATIIGFVTSLCSALIILFFFKDLLSSSWLGLIILSVGLIMNQILRYMIILNKKFKIGALNELVLMLPSLIFLMMSRMDLISILGIMYIIQSLLIVLICFKNSNNPKLSYFKGTFYIGNSNLISSGILYFLPMIAFSLSGAEITSIISLMVTAAGIITVFPRAMLNLKVKDFHLILLNNKEQYHEQSRTFKKQILYIMMLGFVAMISYVYIAAKDASTIEILIVGLCIFSFISVGQYSIIESTLINLVGKEKLSLLLNAITFTIFIIIYYVMHKFISFPPLIAIVILSGTVLIAYYIRYFIMKKVLAEV</sequence>
<feature type="transmembrane region" description="Helical" evidence="1">
    <location>
        <begin position="46"/>
        <end position="70"/>
    </location>
</feature>
<feature type="transmembrane region" description="Helical" evidence="1">
    <location>
        <begin position="302"/>
        <end position="323"/>
    </location>
</feature>
<evidence type="ECO:0000313" key="2">
    <source>
        <dbReference type="EMBL" id="TCB83034.1"/>
    </source>
</evidence>
<accession>A0AAE8UA94</accession>
<dbReference type="Proteomes" id="UP000291623">
    <property type="component" value="Unassembled WGS sequence"/>
</dbReference>
<feature type="transmembrane region" description="Helical" evidence="1">
    <location>
        <begin position="277"/>
        <end position="296"/>
    </location>
</feature>
<proteinExistence type="predicted"/>
<feature type="transmembrane region" description="Helical" evidence="1">
    <location>
        <begin position="110"/>
        <end position="128"/>
    </location>
</feature>
<feature type="transmembrane region" description="Helical" evidence="1">
    <location>
        <begin position="164"/>
        <end position="183"/>
    </location>
</feature>
<feature type="transmembrane region" description="Helical" evidence="1">
    <location>
        <begin position="361"/>
        <end position="380"/>
    </location>
</feature>
<feature type="transmembrane region" description="Helical" evidence="1">
    <location>
        <begin position="82"/>
        <end position="104"/>
    </location>
</feature>
<feature type="transmembrane region" description="Helical" evidence="1">
    <location>
        <begin position="16"/>
        <end position="40"/>
    </location>
</feature>
<name>A0AAE8UA94_9ENTR</name>
<feature type="transmembrane region" description="Helical" evidence="1">
    <location>
        <begin position="229"/>
        <end position="248"/>
    </location>
</feature>
<comment type="caution">
    <text evidence="2">The sequence shown here is derived from an EMBL/GenBank/DDBJ whole genome shotgun (WGS) entry which is preliminary data.</text>
</comment>
<keyword evidence="1" id="KW-1133">Transmembrane helix</keyword>
<keyword evidence="1" id="KW-0812">Transmembrane</keyword>
<dbReference type="AlphaFoldDB" id="A0AAE8UA94"/>
<feature type="transmembrane region" description="Helical" evidence="1">
    <location>
        <begin position="140"/>
        <end position="158"/>
    </location>
</feature>
<gene>
    <name evidence="2" type="ORF">E0L16_18770</name>
</gene>
<feature type="transmembrane region" description="Helical" evidence="1">
    <location>
        <begin position="335"/>
        <end position="355"/>
    </location>
</feature>
<organism evidence="2 3">
    <name type="scientific">Enterobacter quasihormaechei</name>
    <dbReference type="NCBI Taxonomy" id="2529382"/>
    <lineage>
        <taxon>Bacteria</taxon>
        <taxon>Pseudomonadati</taxon>
        <taxon>Pseudomonadota</taxon>
        <taxon>Gammaproteobacteria</taxon>
        <taxon>Enterobacterales</taxon>
        <taxon>Enterobacteriaceae</taxon>
        <taxon>Enterobacter</taxon>
    </lineage>
</organism>
<keyword evidence="1" id="KW-0472">Membrane</keyword>
<feature type="transmembrane region" description="Helical" evidence="1">
    <location>
        <begin position="204"/>
        <end position="223"/>
    </location>
</feature>